<keyword evidence="4" id="KW-0411">Iron-sulfur</keyword>
<dbReference type="GO" id="GO:0004497">
    <property type="term" value="F:monooxygenase activity"/>
    <property type="evidence" value="ECO:0007669"/>
    <property type="project" value="UniProtKB-ARBA"/>
</dbReference>
<evidence type="ECO:0000256" key="1">
    <source>
        <dbReference type="ARBA" id="ARBA00022714"/>
    </source>
</evidence>
<evidence type="ECO:0000259" key="6">
    <source>
        <dbReference type="PROSITE" id="PS51296"/>
    </source>
</evidence>
<evidence type="ECO:0000313" key="8">
    <source>
        <dbReference type="EMBL" id="KGF17191.1"/>
    </source>
</evidence>
<organism evidence="7 9">
    <name type="scientific">Corynebacterium freneyi DNF00450</name>
    <dbReference type="NCBI Taxonomy" id="1287475"/>
    <lineage>
        <taxon>Bacteria</taxon>
        <taxon>Bacillati</taxon>
        <taxon>Actinomycetota</taxon>
        <taxon>Actinomycetes</taxon>
        <taxon>Mycobacteriales</taxon>
        <taxon>Corynebacteriaceae</taxon>
        <taxon>Corynebacterium</taxon>
    </lineage>
</organism>
<reference evidence="7 9" key="1">
    <citation type="submission" date="2014-07" db="EMBL/GenBank/DDBJ databases">
        <authorList>
            <person name="McCorrison J."/>
            <person name="Sanka R."/>
            <person name="Torralba M."/>
            <person name="Gillis M."/>
            <person name="Haft D.H."/>
            <person name="Methe B."/>
            <person name="Sutton G."/>
            <person name="Nelson K.E."/>
        </authorList>
    </citation>
    <scope>NUCLEOTIDE SEQUENCE [LARGE SCALE GENOMIC DNA]</scope>
    <source>
        <strain evidence="7 9">DNF00450</strain>
    </source>
</reference>
<dbReference type="RefSeq" id="WP_035121713.1">
    <property type="nucleotide sequence ID" value="NZ_JRNE01000042.1"/>
</dbReference>
<dbReference type="eggNOG" id="COG2146">
    <property type="taxonomic scope" value="Bacteria"/>
</dbReference>
<dbReference type="InterPro" id="IPR017941">
    <property type="entry name" value="Rieske_2Fe-2S"/>
</dbReference>
<name>A0A096A870_9CORY</name>
<dbReference type="GO" id="GO:0046872">
    <property type="term" value="F:metal ion binding"/>
    <property type="evidence" value="ECO:0007669"/>
    <property type="project" value="UniProtKB-KW"/>
</dbReference>
<dbReference type="Gene3D" id="2.102.10.10">
    <property type="entry name" value="Rieske [2Fe-2S] iron-sulphur domain"/>
    <property type="match status" value="1"/>
</dbReference>
<proteinExistence type="predicted"/>
<dbReference type="PROSITE" id="PS51318">
    <property type="entry name" value="TAT"/>
    <property type="match status" value="1"/>
</dbReference>
<comment type="caution">
    <text evidence="7">The sequence shown here is derived from an EMBL/GenBank/DDBJ whole genome shotgun (WGS) entry which is preliminary data.</text>
</comment>
<protein>
    <submittedName>
        <fullName evidence="7">Iron-sulfur protein</fullName>
    </submittedName>
</protein>
<accession>A0A096A870</accession>
<keyword evidence="2" id="KW-0479">Metal-binding</keyword>
<dbReference type="Proteomes" id="UP000029548">
    <property type="component" value="Unassembled WGS sequence"/>
</dbReference>
<dbReference type="SUPFAM" id="SSF50022">
    <property type="entry name" value="ISP domain"/>
    <property type="match status" value="1"/>
</dbReference>
<dbReference type="CDD" id="cd03467">
    <property type="entry name" value="Rieske"/>
    <property type="match status" value="1"/>
</dbReference>
<dbReference type="GO" id="GO:0016705">
    <property type="term" value="F:oxidoreductase activity, acting on paired donors, with incorporation or reduction of molecular oxygen"/>
    <property type="evidence" value="ECO:0007669"/>
    <property type="project" value="UniProtKB-ARBA"/>
</dbReference>
<dbReference type="PROSITE" id="PS51296">
    <property type="entry name" value="RIESKE"/>
    <property type="match status" value="1"/>
</dbReference>
<dbReference type="AlphaFoldDB" id="A0A096A870"/>
<dbReference type="InterPro" id="IPR036922">
    <property type="entry name" value="Rieske_2Fe-2S_sf"/>
</dbReference>
<feature type="region of interest" description="Disordered" evidence="5">
    <location>
        <begin position="107"/>
        <end position="129"/>
    </location>
</feature>
<evidence type="ECO:0000256" key="4">
    <source>
        <dbReference type="ARBA" id="ARBA00023014"/>
    </source>
</evidence>
<keyword evidence="3" id="KW-0408">Iron</keyword>
<dbReference type="Pfam" id="PF00355">
    <property type="entry name" value="Rieske"/>
    <property type="match status" value="1"/>
</dbReference>
<gene>
    <name evidence="7" type="ORF">HMPREF1650_04925</name>
    <name evidence="8" type="ORF">HMPREF1650_05810</name>
</gene>
<evidence type="ECO:0000313" key="7">
    <source>
        <dbReference type="EMBL" id="KGF17074.1"/>
    </source>
</evidence>
<feature type="domain" description="Rieske" evidence="6">
    <location>
        <begin position="38"/>
        <end position="128"/>
    </location>
</feature>
<evidence type="ECO:0000313" key="9">
    <source>
        <dbReference type="Proteomes" id="UP000029548"/>
    </source>
</evidence>
<dbReference type="EMBL" id="JRNE01000042">
    <property type="protein sequence ID" value="KGF17191.1"/>
    <property type="molecule type" value="Genomic_DNA"/>
</dbReference>
<dbReference type="InterPro" id="IPR006311">
    <property type="entry name" value="TAT_signal"/>
</dbReference>
<dbReference type="EMBL" id="JRNE01000042">
    <property type="protein sequence ID" value="KGF17074.1"/>
    <property type="molecule type" value="Genomic_DNA"/>
</dbReference>
<dbReference type="PROSITE" id="PS51257">
    <property type="entry name" value="PROKAR_LIPOPROTEIN"/>
    <property type="match status" value="1"/>
</dbReference>
<sequence length="129" mass="13070">MNDKAAPQFSCSRRGFLLGTATTAAGALLAACAPGSDVERVAATDVPVGGGTVVGDYVVTQPEEGVFKAWSVRCPHQGGRINAVRDGVMICPDHNSHFDIATGDVVSGPSRHPAGPAPMAADDGDLVVG</sequence>
<evidence type="ECO:0000256" key="2">
    <source>
        <dbReference type="ARBA" id="ARBA00022723"/>
    </source>
</evidence>
<keyword evidence="1" id="KW-0001">2Fe-2S</keyword>
<evidence type="ECO:0000256" key="5">
    <source>
        <dbReference type="SAM" id="MobiDB-lite"/>
    </source>
</evidence>
<evidence type="ECO:0000256" key="3">
    <source>
        <dbReference type="ARBA" id="ARBA00023004"/>
    </source>
</evidence>
<dbReference type="GO" id="GO:0051537">
    <property type="term" value="F:2 iron, 2 sulfur cluster binding"/>
    <property type="evidence" value="ECO:0007669"/>
    <property type="project" value="UniProtKB-KW"/>
</dbReference>